<dbReference type="GO" id="GO:0004813">
    <property type="term" value="F:alanine-tRNA ligase activity"/>
    <property type="evidence" value="ECO:0007669"/>
    <property type="project" value="UniProtKB-EC"/>
</dbReference>
<keyword evidence="2" id="KW-0436">Ligase</keyword>
<name>A0ABS7CMM0_9BACL</name>
<gene>
    <name evidence="2" type="primary">alaS</name>
    <name evidence="2" type="ORF">K0U00_49755</name>
</gene>
<evidence type="ECO:0000313" key="2">
    <source>
        <dbReference type="EMBL" id="MBW7462164.1"/>
    </source>
</evidence>
<feature type="non-terminal residue" evidence="2">
    <location>
        <position position="1"/>
    </location>
</feature>
<proteinExistence type="predicted"/>
<accession>A0ABS7CMM0</accession>
<dbReference type="Proteomes" id="UP001519887">
    <property type="component" value="Unassembled WGS sequence"/>
</dbReference>
<organism evidence="2 3">
    <name type="scientific">Paenibacillus sepulcri</name>
    <dbReference type="NCBI Taxonomy" id="359917"/>
    <lineage>
        <taxon>Bacteria</taxon>
        <taxon>Bacillati</taxon>
        <taxon>Bacillota</taxon>
        <taxon>Bacilli</taxon>
        <taxon>Bacillales</taxon>
        <taxon>Paenibacillaceae</taxon>
        <taxon>Paenibacillus</taxon>
    </lineage>
</organism>
<feature type="non-terminal residue" evidence="2">
    <location>
        <position position="118"/>
    </location>
</feature>
<feature type="coiled-coil region" evidence="1">
    <location>
        <begin position="48"/>
        <end position="75"/>
    </location>
</feature>
<dbReference type="SUPFAM" id="SSF69979">
    <property type="entry name" value="Eea1 homodimerisation domain"/>
    <property type="match status" value="1"/>
</dbReference>
<dbReference type="EC" id="6.1.1.7" evidence="2"/>
<evidence type="ECO:0000256" key="1">
    <source>
        <dbReference type="SAM" id="Coils"/>
    </source>
</evidence>
<sequence length="118" mass="12703">GLFKLVGESGIGSGVRRIEAVTGRHAYLYVESQLDLLKQSAGLLKSNMNEVPRRIEALNAQVKELGRENESLQSKLGRIEAGSLESQAKTVNGVTVLTSQVNAPSMDALRGIVDELRA</sequence>
<dbReference type="EMBL" id="JAHZIK010003645">
    <property type="protein sequence ID" value="MBW7462164.1"/>
    <property type="molecule type" value="Genomic_DNA"/>
</dbReference>
<keyword evidence="3" id="KW-1185">Reference proteome</keyword>
<keyword evidence="1" id="KW-0175">Coiled coil</keyword>
<comment type="caution">
    <text evidence="2">The sequence shown here is derived from an EMBL/GenBank/DDBJ whole genome shotgun (WGS) entry which is preliminary data.</text>
</comment>
<reference evidence="2 3" key="1">
    <citation type="submission" date="2021-07" db="EMBL/GenBank/DDBJ databases">
        <title>Paenibacillus radiodurans sp. nov., isolated from the southeastern edge of Tengger Desert.</title>
        <authorList>
            <person name="Zhang G."/>
        </authorList>
    </citation>
    <scope>NUCLEOTIDE SEQUENCE [LARGE SCALE GENOMIC DNA]</scope>
    <source>
        <strain evidence="2 3">CCM 7311</strain>
    </source>
</reference>
<dbReference type="Gene3D" id="6.10.250.550">
    <property type="match status" value="1"/>
</dbReference>
<protein>
    <submittedName>
        <fullName evidence="2">Alanine--tRNA ligase</fullName>
        <ecNumber evidence="2">6.1.1.7</ecNumber>
    </submittedName>
</protein>
<evidence type="ECO:0000313" key="3">
    <source>
        <dbReference type="Proteomes" id="UP001519887"/>
    </source>
</evidence>